<dbReference type="Pfam" id="PF07394">
    <property type="entry name" value="DUF1501"/>
    <property type="match status" value="1"/>
</dbReference>
<reference evidence="1" key="1">
    <citation type="submission" date="2018-05" db="EMBL/GenBank/DDBJ databases">
        <authorList>
            <person name="Lanie J.A."/>
            <person name="Ng W.-L."/>
            <person name="Kazmierczak K.M."/>
            <person name="Andrzejewski T.M."/>
            <person name="Davidsen T.M."/>
            <person name="Wayne K.J."/>
            <person name="Tettelin H."/>
            <person name="Glass J.I."/>
            <person name="Rusch D."/>
            <person name="Podicherti R."/>
            <person name="Tsui H.-C.T."/>
            <person name="Winkler M.E."/>
        </authorList>
    </citation>
    <scope>NUCLEOTIDE SEQUENCE</scope>
</reference>
<accession>A0A382J1V0</accession>
<feature type="non-terminal residue" evidence="1">
    <location>
        <position position="200"/>
    </location>
</feature>
<protein>
    <submittedName>
        <fullName evidence="1">Uncharacterized protein</fullName>
    </submittedName>
</protein>
<organism evidence="1">
    <name type="scientific">marine metagenome</name>
    <dbReference type="NCBI Taxonomy" id="408172"/>
    <lineage>
        <taxon>unclassified sequences</taxon>
        <taxon>metagenomes</taxon>
        <taxon>ecological metagenomes</taxon>
    </lineage>
</organism>
<evidence type="ECO:0000313" key="1">
    <source>
        <dbReference type="EMBL" id="SVC05377.1"/>
    </source>
</evidence>
<gene>
    <name evidence="1" type="ORF">METZ01_LOCUS258231</name>
</gene>
<sequence length="200" mass="21475">MILCTRFIPNHTPCGQTRREFLWQAGGGFAGLGLIDLLTKDNAFAGELAARPQHFAAKTKHVVFLFMNGGPSHVDTFDPKPVLTKFNGKKYAGKQTVGSNGRPIGYLTQTTFQFHKHGQGGLPISSVYPHLSRHADELCVIRSMHSDTAAHASACIQMNTGSVLIGKPAMGSWLSSGLGTENENLPSFVVMTDPRGGPIG</sequence>
<proteinExistence type="predicted"/>
<dbReference type="InterPro" id="IPR010869">
    <property type="entry name" value="DUF1501"/>
</dbReference>
<dbReference type="EMBL" id="UINC01070883">
    <property type="protein sequence ID" value="SVC05377.1"/>
    <property type="molecule type" value="Genomic_DNA"/>
</dbReference>
<dbReference type="AlphaFoldDB" id="A0A382J1V0"/>
<name>A0A382J1V0_9ZZZZ</name>